<evidence type="ECO:0000259" key="10">
    <source>
        <dbReference type="Pfam" id="PF00999"/>
    </source>
</evidence>
<comment type="subcellular location">
    <subcellularLocation>
        <location evidence="1">Cell membrane</location>
        <topology evidence="1">Multi-pass membrane protein</topology>
    </subcellularLocation>
</comment>
<dbReference type="InterPro" id="IPR006153">
    <property type="entry name" value="Cation/H_exchanger_TM"/>
</dbReference>
<organism evidence="11 12">
    <name type="scientific">Desulfuromonas acetoxidans (strain DSM 684 / 11070)</name>
    <dbReference type="NCBI Taxonomy" id="281689"/>
    <lineage>
        <taxon>Bacteria</taxon>
        <taxon>Pseudomonadati</taxon>
        <taxon>Thermodesulfobacteriota</taxon>
        <taxon>Desulfuromonadia</taxon>
        <taxon>Desulfuromonadales</taxon>
        <taxon>Desulfuromonadaceae</taxon>
        <taxon>Desulfuromonas</taxon>
    </lineage>
</organism>
<feature type="transmembrane region" description="Helical" evidence="9">
    <location>
        <begin position="87"/>
        <end position="108"/>
    </location>
</feature>
<evidence type="ECO:0000256" key="6">
    <source>
        <dbReference type="ARBA" id="ARBA00022989"/>
    </source>
</evidence>
<dbReference type="Proteomes" id="UP000005695">
    <property type="component" value="Unassembled WGS sequence"/>
</dbReference>
<dbReference type="SUPFAM" id="SSF51735">
    <property type="entry name" value="NAD(P)-binding Rossmann-fold domains"/>
    <property type="match status" value="1"/>
</dbReference>
<feature type="transmembrane region" description="Helical" evidence="9">
    <location>
        <begin position="219"/>
        <end position="238"/>
    </location>
</feature>
<evidence type="ECO:0000256" key="5">
    <source>
        <dbReference type="ARBA" id="ARBA00022692"/>
    </source>
</evidence>
<dbReference type="GO" id="GO:0015297">
    <property type="term" value="F:antiporter activity"/>
    <property type="evidence" value="ECO:0007669"/>
    <property type="project" value="UniProtKB-KW"/>
</dbReference>
<keyword evidence="4" id="KW-1003">Cell membrane</keyword>
<dbReference type="PANTHER" id="PTHR32507:SF0">
    <property type="entry name" value="NA(+)_H(+) ANTIPORTER 2-RELATED"/>
    <property type="match status" value="1"/>
</dbReference>
<dbReference type="RefSeq" id="WP_006002041.1">
    <property type="nucleotide sequence ID" value="NZ_AAEW02000017.1"/>
</dbReference>
<evidence type="ECO:0000256" key="8">
    <source>
        <dbReference type="ARBA" id="ARBA00023136"/>
    </source>
</evidence>
<feature type="transmembrane region" description="Helical" evidence="9">
    <location>
        <begin position="273"/>
        <end position="291"/>
    </location>
</feature>
<gene>
    <name evidence="11" type="ORF">Dace_0942</name>
</gene>
<keyword evidence="2" id="KW-0813">Transport</keyword>
<dbReference type="OrthoDB" id="9810759at2"/>
<dbReference type="Pfam" id="PF00999">
    <property type="entry name" value="Na_H_Exchanger"/>
    <property type="match status" value="1"/>
</dbReference>
<proteinExistence type="predicted"/>
<dbReference type="Gene3D" id="1.20.1530.20">
    <property type="match status" value="1"/>
</dbReference>
<dbReference type="EMBL" id="AAEW02000017">
    <property type="protein sequence ID" value="EAT14803.1"/>
    <property type="molecule type" value="Genomic_DNA"/>
</dbReference>
<keyword evidence="5 9" id="KW-0812">Transmembrane</keyword>
<feature type="transmembrane region" description="Helical" evidence="9">
    <location>
        <begin position="54"/>
        <end position="75"/>
    </location>
</feature>
<feature type="transmembrane region" description="Helical" evidence="9">
    <location>
        <begin position="363"/>
        <end position="380"/>
    </location>
</feature>
<feature type="transmembrane region" description="Helical" evidence="9">
    <location>
        <begin position="31"/>
        <end position="48"/>
    </location>
</feature>
<dbReference type="GO" id="GO:0005886">
    <property type="term" value="C:plasma membrane"/>
    <property type="evidence" value="ECO:0007669"/>
    <property type="project" value="UniProtKB-SubCell"/>
</dbReference>
<comment type="caution">
    <text evidence="11">The sequence shown here is derived from an EMBL/GenBank/DDBJ whole genome shotgun (WGS) entry which is preliminary data.</text>
</comment>
<evidence type="ECO:0000256" key="7">
    <source>
        <dbReference type="ARBA" id="ARBA00023065"/>
    </source>
</evidence>
<evidence type="ECO:0000256" key="2">
    <source>
        <dbReference type="ARBA" id="ARBA00022448"/>
    </source>
</evidence>
<feature type="transmembrane region" description="Helical" evidence="9">
    <location>
        <begin position="114"/>
        <end position="138"/>
    </location>
</feature>
<name>Q1JX59_DESA6</name>
<keyword evidence="3" id="KW-0050">Antiport</keyword>
<feature type="domain" description="Cation/H+ exchanger transmembrane" evidence="10">
    <location>
        <begin position="14"/>
        <end position="390"/>
    </location>
</feature>
<dbReference type="GO" id="GO:1902600">
    <property type="term" value="P:proton transmembrane transport"/>
    <property type="evidence" value="ECO:0007669"/>
    <property type="project" value="InterPro"/>
</dbReference>
<keyword evidence="6 9" id="KW-1133">Transmembrane helix</keyword>
<feature type="transmembrane region" description="Helical" evidence="9">
    <location>
        <begin position="297"/>
        <end position="312"/>
    </location>
</feature>
<evidence type="ECO:0000256" key="3">
    <source>
        <dbReference type="ARBA" id="ARBA00022449"/>
    </source>
</evidence>
<evidence type="ECO:0000256" key="4">
    <source>
        <dbReference type="ARBA" id="ARBA00022475"/>
    </source>
</evidence>
<dbReference type="InterPro" id="IPR036291">
    <property type="entry name" value="NAD(P)-bd_dom_sf"/>
</dbReference>
<reference evidence="11" key="1">
    <citation type="submission" date="2006-05" db="EMBL/GenBank/DDBJ databases">
        <title>Annotation of the draft genome assembly of Desulfuromonas acetoxidans DSM 684.</title>
        <authorList>
            <consortium name="US DOE Joint Genome Institute (JGI-ORNL)"/>
            <person name="Larimer F."/>
            <person name="Land M."/>
            <person name="Hauser L."/>
        </authorList>
    </citation>
    <scope>NUCLEOTIDE SEQUENCE [LARGE SCALE GENOMIC DNA]</scope>
    <source>
        <strain evidence="11">DSM 684</strain>
    </source>
</reference>
<accession>Q1JX59</accession>
<reference evidence="11" key="2">
    <citation type="submission" date="2006-05" db="EMBL/GenBank/DDBJ databases">
        <title>Sequencing of the draft genome and assembly of Desulfuromonas acetoxidans DSM 684.</title>
        <authorList>
            <consortium name="US DOE Joint Genome Institute (JGI-PGF)"/>
            <person name="Copeland A."/>
            <person name="Lucas S."/>
            <person name="Lapidus A."/>
            <person name="Barry K."/>
            <person name="Detter J.C."/>
            <person name="Glavina del Rio T."/>
            <person name="Hammon N."/>
            <person name="Israni S."/>
            <person name="Dalin E."/>
            <person name="Tice H."/>
            <person name="Bruce D."/>
            <person name="Pitluck S."/>
            <person name="Richardson P."/>
        </authorList>
    </citation>
    <scope>NUCLEOTIDE SEQUENCE [LARGE SCALE GENOMIC DNA]</scope>
    <source>
        <strain evidence="11">DSM 684</strain>
    </source>
</reference>
<dbReference type="InterPro" id="IPR038770">
    <property type="entry name" value="Na+/solute_symporter_sf"/>
</dbReference>
<evidence type="ECO:0000313" key="12">
    <source>
        <dbReference type="Proteomes" id="UP000005695"/>
    </source>
</evidence>
<keyword evidence="7" id="KW-0406">Ion transport</keyword>
<keyword evidence="8 9" id="KW-0472">Membrane</keyword>
<protein>
    <submittedName>
        <fullName evidence="11">Sodium/hydrogen exchanger</fullName>
    </submittedName>
</protein>
<dbReference type="PANTHER" id="PTHR32507">
    <property type="entry name" value="NA(+)/H(+) ANTIPORTER 1"/>
    <property type="match status" value="1"/>
</dbReference>
<evidence type="ECO:0000256" key="9">
    <source>
        <dbReference type="SAM" id="Phobius"/>
    </source>
</evidence>
<feature type="transmembrane region" description="Helical" evidence="9">
    <location>
        <begin position="150"/>
        <end position="174"/>
    </location>
</feature>
<evidence type="ECO:0000313" key="11">
    <source>
        <dbReference type="EMBL" id="EAT14803.1"/>
    </source>
</evidence>
<sequence>MIDTTVALFASIFVVSSLCQWLAWRVKLPAIIFLLLTGLLAGPTFKIFDPDQFLGDLLFPIVSLSVAVILFEGSLTLKFREIKGMHLVVRNMCSFGMLITWVITTVATRLATGISWELCFLFGAISVVTGPTVIAPMLRTVRPTAAVSSILRWEGIVIDPIGASLAVLVYEFVISGGGQEALGHTLMSFGNIVLVGFAIGAAGGYGFGMLIRNHWLPEFLHNVSALALVFGTFALSNLLQPESGLVTVTVLGMWLANMPDVDMEEILDFKESLSILLISLLFIILAARLDFNSFEKLGWSAVYIFLAIQFLARPLNIMFSSFGSTLRWPERHLLAWIAPRGIVAAAVSALFALQLEQAGFEDAALLVPLTFLVIIGTVLLQSATARPIALWLGVAEPEPRGFLMIGANPVARAIGKALVENGFRVRLTDSSWEKISKARMDSLPTYFGNPISEHADRHLDMVGLGRLLALSSRESLNVNAAMHYRIDLGQENIYSLQTRADSQKSEKMQVTARHRGQRLFGRDVTYHRLREMLEQGGEVHTTKLSEAFTFKQFLDQQFEGTIPLFAIDRKDNIRIFTTDAALSPLPGWKIISMMPPEFCLTSGPINGEGLTATESV</sequence>
<feature type="transmembrane region" description="Helical" evidence="9">
    <location>
        <begin position="186"/>
        <end position="207"/>
    </location>
</feature>
<evidence type="ECO:0000256" key="1">
    <source>
        <dbReference type="ARBA" id="ARBA00004651"/>
    </source>
</evidence>
<dbReference type="AlphaFoldDB" id="Q1JX59"/>
<keyword evidence="12" id="KW-1185">Reference proteome</keyword>
<feature type="transmembrane region" description="Helical" evidence="9">
    <location>
        <begin position="333"/>
        <end position="351"/>
    </location>
</feature>